<gene>
    <name evidence="1" type="ORF">AYJ54_32865</name>
</gene>
<name>A0A176Y7W5_9BRAD</name>
<dbReference type="InterPro" id="IPR036709">
    <property type="entry name" value="Autotransporte_beta_dom_sf"/>
</dbReference>
<protein>
    <recommendedName>
        <fullName evidence="3">Autotransporter domain-containing protein</fullName>
    </recommendedName>
</protein>
<sequence>MWQPYVLANVWRDWGAKAKTMFGIDSVPLIEQATRLEFAGGLSAKILPGLSLYAQAGYQLATSNDNRRDGVKGDFGVHYSW</sequence>
<accession>A0A176Y7W5</accession>
<evidence type="ECO:0000313" key="2">
    <source>
        <dbReference type="Proteomes" id="UP000076959"/>
    </source>
</evidence>
<dbReference type="InterPro" id="IPR006315">
    <property type="entry name" value="OM_autotransptr_brl_dom"/>
</dbReference>
<dbReference type="GO" id="GO:0019867">
    <property type="term" value="C:outer membrane"/>
    <property type="evidence" value="ECO:0007669"/>
    <property type="project" value="InterPro"/>
</dbReference>
<dbReference type="STRING" id="1505087.AYJ54_32865"/>
<keyword evidence="2" id="KW-1185">Reference proteome</keyword>
<comment type="caution">
    <text evidence="1">The sequence shown here is derived from an EMBL/GenBank/DDBJ whole genome shotgun (WGS) entry which is preliminary data.</text>
</comment>
<dbReference type="Proteomes" id="UP000076959">
    <property type="component" value="Unassembled WGS sequence"/>
</dbReference>
<proteinExistence type="predicted"/>
<organism evidence="1 2">
    <name type="scientific">Bradyrhizobium centrolobii</name>
    <dbReference type="NCBI Taxonomy" id="1505087"/>
    <lineage>
        <taxon>Bacteria</taxon>
        <taxon>Pseudomonadati</taxon>
        <taxon>Pseudomonadota</taxon>
        <taxon>Alphaproteobacteria</taxon>
        <taxon>Hyphomicrobiales</taxon>
        <taxon>Nitrobacteraceae</taxon>
        <taxon>Bradyrhizobium</taxon>
    </lineage>
</organism>
<dbReference type="SUPFAM" id="SSF103515">
    <property type="entry name" value="Autotransporter"/>
    <property type="match status" value="1"/>
</dbReference>
<evidence type="ECO:0008006" key="3">
    <source>
        <dbReference type="Google" id="ProtNLM"/>
    </source>
</evidence>
<evidence type="ECO:0000313" key="1">
    <source>
        <dbReference type="EMBL" id="OAE99678.1"/>
    </source>
</evidence>
<dbReference type="AlphaFoldDB" id="A0A176Y7W5"/>
<dbReference type="Gene3D" id="2.40.128.130">
    <property type="entry name" value="Autotransporter beta-domain"/>
    <property type="match status" value="1"/>
</dbReference>
<reference evidence="1 2" key="1">
    <citation type="submission" date="2016-03" db="EMBL/GenBank/DDBJ databases">
        <title>Draft Genome Sequence of the Strain BR 10245 (Bradyrhizobium sp.) isolated from nodules of Centrolobium paraense.</title>
        <authorList>
            <person name="Simoes-Araujo J.L.Sr."/>
            <person name="Barauna A.C."/>
            <person name="Silva K."/>
            <person name="Zilli J.E."/>
        </authorList>
    </citation>
    <scope>NUCLEOTIDE SEQUENCE [LARGE SCALE GENOMIC DNA]</scope>
    <source>
        <strain evidence="1 2">BR 10245</strain>
    </source>
</reference>
<dbReference type="NCBIfam" id="TIGR01414">
    <property type="entry name" value="autotrans_barl"/>
    <property type="match status" value="1"/>
</dbReference>
<dbReference type="EMBL" id="LUUB01000118">
    <property type="protein sequence ID" value="OAE99678.1"/>
    <property type="molecule type" value="Genomic_DNA"/>
</dbReference>